<keyword evidence="5 7" id="KW-0863">Zinc-finger</keyword>
<dbReference type="SUPFAM" id="SSF46942">
    <property type="entry name" value="Elongation factor TFIIS domain 2"/>
    <property type="match status" value="1"/>
</dbReference>
<dbReference type="InterPro" id="IPR013083">
    <property type="entry name" value="Znf_RING/FYVE/PHD"/>
</dbReference>
<dbReference type="GO" id="GO:0006362">
    <property type="term" value="P:transcription elongation by RNA polymerase I"/>
    <property type="evidence" value="ECO:0007669"/>
    <property type="project" value="TreeGrafter"/>
</dbReference>
<dbReference type="InterPro" id="IPR011011">
    <property type="entry name" value="Znf_FYVE_PHD"/>
</dbReference>
<comment type="similarity">
    <text evidence="2">Belongs to the BYE1 family.</text>
</comment>
<dbReference type="PANTHER" id="PTHR11477">
    <property type="entry name" value="TRANSCRIPTION FACTOR S-II ZINC FINGER DOMAIN-CONTAINING PROTEIN"/>
    <property type="match status" value="1"/>
</dbReference>
<dbReference type="SMART" id="SM00249">
    <property type="entry name" value="PHD"/>
    <property type="match status" value="1"/>
</dbReference>
<reference evidence="12 13" key="1">
    <citation type="journal article" date="2016" name="Mol. Biol. Evol.">
        <title>Comparative Genomics of Early-Diverging Mushroom-Forming Fungi Provides Insights into the Origins of Lignocellulose Decay Capabilities.</title>
        <authorList>
            <person name="Nagy L.G."/>
            <person name="Riley R."/>
            <person name="Tritt A."/>
            <person name="Adam C."/>
            <person name="Daum C."/>
            <person name="Floudas D."/>
            <person name="Sun H."/>
            <person name="Yadav J.S."/>
            <person name="Pangilinan J."/>
            <person name="Larsson K.H."/>
            <person name="Matsuura K."/>
            <person name="Barry K."/>
            <person name="Labutti K."/>
            <person name="Kuo R."/>
            <person name="Ohm R.A."/>
            <person name="Bhattacharya S.S."/>
            <person name="Shirouzu T."/>
            <person name="Yoshinaga Y."/>
            <person name="Martin F.M."/>
            <person name="Grigoriev I.V."/>
            <person name="Hibbett D.S."/>
        </authorList>
    </citation>
    <scope>NUCLEOTIDE SEQUENCE [LARGE SCALE GENOMIC DNA]</scope>
    <source>
        <strain evidence="12 13">93-53</strain>
    </source>
</reference>
<dbReference type="RefSeq" id="XP_040767681.1">
    <property type="nucleotide sequence ID" value="XM_040906202.1"/>
</dbReference>
<evidence type="ECO:0000256" key="4">
    <source>
        <dbReference type="ARBA" id="ARBA00022723"/>
    </source>
</evidence>
<dbReference type="Gene3D" id="1.10.472.30">
    <property type="entry name" value="Transcription elongation factor S-II, central domain"/>
    <property type="match status" value="1"/>
</dbReference>
<dbReference type="FunCoup" id="A0A165G7P2">
    <property type="interactions" value="192"/>
</dbReference>
<evidence type="ECO:0000256" key="9">
    <source>
        <dbReference type="SAM" id="MobiDB-lite"/>
    </source>
</evidence>
<evidence type="ECO:0000259" key="11">
    <source>
        <dbReference type="PROSITE" id="PS51321"/>
    </source>
</evidence>
<feature type="compositionally biased region" description="Basic and acidic residues" evidence="9">
    <location>
        <begin position="20"/>
        <end position="33"/>
    </location>
</feature>
<evidence type="ECO:0000256" key="2">
    <source>
        <dbReference type="ARBA" id="ARBA00011050"/>
    </source>
</evidence>
<dbReference type="AlphaFoldDB" id="A0A165G7P2"/>
<feature type="region of interest" description="Disordered" evidence="9">
    <location>
        <begin position="544"/>
        <end position="588"/>
    </location>
</feature>
<evidence type="ECO:0000256" key="3">
    <source>
        <dbReference type="ARBA" id="ARBA00021616"/>
    </source>
</evidence>
<dbReference type="GO" id="GO:0008270">
    <property type="term" value="F:zinc ion binding"/>
    <property type="evidence" value="ECO:0007669"/>
    <property type="project" value="UniProtKB-KW"/>
</dbReference>
<dbReference type="GO" id="GO:0001139">
    <property type="term" value="F:RNA polymerase II complex recruiting activity"/>
    <property type="evidence" value="ECO:0007669"/>
    <property type="project" value="TreeGrafter"/>
</dbReference>
<feature type="compositionally biased region" description="Low complexity" evidence="9">
    <location>
        <begin position="137"/>
        <end position="152"/>
    </location>
</feature>
<dbReference type="OrthoDB" id="436852at2759"/>
<dbReference type="InterPro" id="IPR036575">
    <property type="entry name" value="TFIIS_cen_dom_sf"/>
</dbReference>
<dbReference type="Gene3D" id="3.30.40.10">
    <property type="entry name" value="Zinc/RING finger domain, C3HC4 (zinc finger)"/>
    <property type="match status" value="1"/>
</dbReference>
<dbReference type="PROSITE" id="PS51321">
    <property type="entry name" value="TFIIS_CENTRAL"/>
    <property type="match status" value="1"/>
</dbReference>
<dbReference type="InterPro" id="IPR019787">
    <property type="entry name" value="Znf_PHD-finger"/>
</dbReference>
<feature type="region of interest" description="Disordered" evidence="9">
    <location>
        <begin position="120"/>
        <end position="247"/>
    </location>
</feature>
<feature type="region of interest" description="Disordered" evidence="9">
    <location>
        <begin position="842"/>
        <end position="861"/>
    </location>
</feature>
<dbReference type="SMART" id="SM00510">
    <property type="entry name" value="TFS2M"/>
    <property type="match status" value="1"/>
</dbReference>
<name>A0A165G7P2_9APHY</name>
<feature type="region of interest" description="Disordered" evidence="9">
    <location>
        <begin position="967"/>
        <end position="1082"/>
    </location>
</feature>
<dbReference type="Proteomes" id="UP000076871">
    <property type="component" value="Unassembled WGS sequence"/>
</dbReference>
<dbReference type="Pfam" id="PF07500">
    <property type="entry name" value="TFIIS_M"/>
    <property type="match status" value="1"/>
</dbReference>
<dbReference type="PROSITE" id="PS50016">
    <property type="entry name" value="ZF_PHD_2"/>
    <property type="match status" value="1"/>
</dbReference>
<feature type="compositionally biased region" description="Basic residues" evidence="9">
    <location>
        <begin position="167"/>
        <end position="176"/>
    </location>
</feature>
<dbReference type="PROSITE" id="PS01359">
    <property type="entry name" value="ZF_PHD_1"/>
    <property type="match status" value="1"/>
</dbReference>
<evidence type="ECO:0000259" key="10">
    <source>
        <dbReference type="PROSITE" id="PS50016"/>
    </source>
</evidence>
<proteinExistence type="inferred from homology"/>
<feature type="coiled-coil region" evidence="8">
    <location>
        <begin position="413"/>
        <end position="452"/>
    </location>
</feature>
<feature type="compositionally biased region" description="Basic and acidic residues" evidence="9">
    <location>
        <begin position="1038"/>
        <end position="1054"/>
    </location>
</feature>
<comment type="function">
    <text evidence="1">Negative regulator of transcription elongation.</text>
</comment>
<evidence type="ECO:0000313" key="13">
    <source>
        <dbReference type="Proteomes" id="UP000076871"/>
    </source>
</evidence>
<evidence type="ECO:0000256" key="8">
    <source>
        <dbReference type="SAM" id="Coils"/>
    </source>
</evidence>
<feature type="region of interest" description="Disordered" evidence="9">
    <location>
        <begin position="1"/>
        <end position="42"/>
    </location>
</feature>
<keyword evidence="6" id="KW-0862">Zinc</keyword>
<evidence type="ECO:0000313" key="12">
    <source>
        <dbReference type="EMBL" id="KZT09941.1"/>
    </source>
</evidence>
<dbReference type="PANTHER" id="PTHR11477:SF11">
    <property type="entry name" value="TRANSCRIPTION FACTOR BYE1"/>
    <property type="match status" value="1"/>
</dbReference>
<dbReference type="EMBL" id="KV427610">
    <property type="protein sequence ID" value="KZT09941.1"/>
    <property type="molecule type" value="Genomic_DNA"/>
</dbReference>
<dbReference type="GO" id="GO:0000977">
    <property type="term" value="F:RNA polymerase II transcription regulatory region sequence-specific DNA binding"/>
    <property type="evidence" value="ECO:0007669"/>
    <property type="project" value="TreeGrafter"/>
</dbReference>
<keyword evidence="4" id="KW-0479">Metal-binding</keyword>
<evidence type="ECO:0000256" key="7">
    <source>
        <dbReference type="PROSITE-ProRule" id="PRU00146"/>
    </source>
</evidence>
<feature type="compositionally biased region" description="Low complexity" evidence="9">
    <location>
        <begin position="895"/>
        <end position="911"/>
    </location>
</feature>
<feature type="domain" description="TFIIS central" evidence="11">
    <location>
        <begin position="248"/>
        <end position="404"/>
    </location>
</feature>
<feature type="compositionally biased region" description="Pro residues" evidence="9">
    <location>
        <begin position="981"/>
        <end position="994"/>
    </location>
</feature>
<organism evidence="12 13">
    <name type="scientific">Laetiporus sulphureus 93-53</name>
    <dbReference type="NCBI Taxonomy" id="1314785"/>
    <lineage>
        <taxon>Eukaryota</taxon>
        <taxon>Fungi</taxon>
        <taxon>Dikarya</taxon>
        <taxon>Basidiomycota</taxon>
        <taxon>Agaricomycotina</taxon>
        <taxon>Agaricomycetes</taxon>
        <taxon>Polyporales</taxon>
        <taxon>Laetiporus</taxon>
    </lineage>
</organism>
<dbReference type="InterPro" id="IPR001965">
    <property type="entry name" value="Znf_PHD"/>
</dbReference>
<evidence type="ECO:0000256" key="1">
    <source>
        <dbReference type="ARBA" id="ARBA00002311"/>
    </source>
</evidence>
<sequence>MTSRTTVYARQGQVNQADEPQDKENKRINDTKLKTKPRPRTASKASKVHCLCRKPDDGSPMIRCDECKGWYHFRCVGLKESDAEDIQLYICPPCAERTGLRSIKEWEGVDGLEEVKAAGKPLRVQAPSEQAEEAEGSESGTELRPPSSGSESDGSEDEYIAEETRARSRGKRRVRRVSVSSSGSESEKSTKGGRASKKARRLSTTAHDATGRSSTSPGPSNPPKRRQSTAFSQPPAKRVRSESGEDPTRKYCLTKLQETFCQIFLRYPFLRDGASQLATSNEALEADRRQEELTDDQKEKIETTAKHFASDLEQCVYDLYAEPDKAGKRSAAGKYKERFRMLTFNLSKPDRVLLHKRIASSHITPKELSTMSSTDLADEETKQSIKQAEQEALDHSILKKQTLPRAKITHKGIENIEDVNGAVQRDIERAREEEEEERIERERLARLQLQAERARSASILGQGSVPPESPVVPQPPGWGGPPALPTYAIHPDSHVGRPPSNALFVPSVSDYGGPVENELNLADLINIDEDLPVDTSAALPISTESAELTESDSKADLQKSPVSETPTSVSSTAISPFASRSSQPELASRPSFDLNSIWIGNKEAEVASEQLKNAAEEEPVAEGEPKEQALDVEILGQAADDYDFDMFLGKDDDEKAPAVDNSPEGQRAAFEALPRVWIGTLSMPLDSAIPQNVSLNARQTGGRTLEGDSPLWHTLFPSSELRIDGRVPVDKSAQYLTQMRLNPSKELIAVAFSPEPGPSLESPGFNALIDHLIAKGRHGLVFPWGNRPKEWAPGRELYIIPLLSTDPVPEYMELLDDLRLPKLRNSSYLIGVWVLNKGRLAPPPRPPAPPAAASSHPAPPTYQLPQILSVTGIQQPGVFNQPSLSPASQPPQPQQQPQLPAQQTSPAAALAAEVAQLTPEQIQAMLRTLASSALIPQQPAAAPPASAPSPMPAIFQQPSAEQAIPLQPWLNPSSSFSPPYQGAPPFPSSSPPRPSRSYSDVSYGGYDQERPYPPGHGSGERGDRGYRGRSSGRNRGGRGRDRDRDRERTRDSGWGKRGRGRGGAGSSSPTRGRGWGEQQRWS</sequence>
<dbReference type="GO" id="GO:0006368">
    <property type="term" value="P:transcription elongation by RNA polymerase II"/>
    <property type="evidence" value="ECO:0007669"/>
    <property type="project" value="TreeGrafter"/>
</dbReference>
<accession>A0A165G7P2</accession>
<protein>
    <recommendedName>
        <fullName evidence="3">Transcription factor BYE1</fullName>
    </recommendedName>
</protein>
<dbReference type="Pfam" id="PF07744">
    <property type="entry name" value="SPOC"/>
    <property type="match status" value="1"/>
</dbReference>
<dbReference type="InterPro" id="IPR003618">
    <property type="entry name" value="TFIIS_cen_dom"/>
</dbReference>
<feature type="region of interest" description="Disordered" evidence="9">
    <location>
        <begin position="878"/>
        <end position="911"/>
    </location>
</feature>
<dbReference type="GO" id="GO:0031564">
    <property type="term" value="P:transcription antitermination"/>
    <property type="evidence" value="ECO:0007669"/>
    <property type="project" value="TreeGrafter"/>
</dbReference>
<dbReference type="GO" id="GO:0031440">
    <property type="term" value="P:regulation of mRNA 3'-end processing"/>
    <property type="evidence" value="ECO:0007669"/>
    <property type="project" value="TreeGrafter"/>
</dbReference>
<dbReference type="InterPro" id="IPR012921">
    <property type="entry name" value="SPOC_C"/>
</dbReference>
<dbReference type="InterPro" id="IPR019786">
    <property type="entry name" value="Zinc_finger_PHD-type_CS"/>
</dbReference>
<keyword evidence="8" id="KW-0175">Coiled coil</keyword>
<feature type="domain" description="PHD-type" evidence="10">
    <location>
        <begin position="47"/>
        <end position="97"/>
    </location>
</feature>
<dbReference type="STRING" id="1314785.A0A165G7P2"/>
<dbReference type="SUPFAM" id="SSF57903">
    <property type="entry name" value="FYVE/PHD zinc finger"/>
    <property type="match status" value="1"/>
</dbReference>
<feature type="compositionally biased region" description="Polar residues" evidence="9">
    <location>
        <begin position="202"/>
        <end position="218"/>
    </location>
</feature>
<dbReference type="GO" id="GO:0005634">
    <property type="term" value="C:nucleus"/>
    <property type="evidence" value="ECO:0007669"/>
    <property type="project" value="TreeGrafter"/>
</dbReference>
<dbReference type="GeneID" id="63823231"/>
<keyword evidence="13" id="KW-1185">Reference proteome</keyword>
<gene>
    <name evidence="12" type="ORF">LAESUDRAFT_694467</name>
</gene>
<feature type="compositionally biased region" description="Low complexity" evidence="9">
    <location>
        <begin position="560"/>
        <end position="572"/>
    </location>
</feature>
<evidence type="ECO:0000256" key="5">
    <source>
        <dbReference type="ARBA" id="ARBA00022771"/>
    </source>
</evidence>
<dbReference type="InParanoid" id="A0A165G7P2"/>
<feature type="compositionally biased region" description="Polar residues" evidence="9">
    <location>
        <begin position="1"/>
        <end position="18"/>
    </location>
</feature>
<dbReference type="Pfam" id="PF00628">
    <property type="entry name" value="PHD"/>
    <property type="match status" value="1"/>
</dbReference>
<evidence type="ECO:0000256" key="6">
    <source>
        <dbReference type="ARBA" id="ARBA00022833"/>
    </source>
</evidence>
<dbReference type="CDD" id="cd21538">
    <property type="entry name" value="SPOC_TFIIS"/>
    <property type="match status" value="1"/>
</dbReference>